<dbReference type="InterPro" id="IPR051065">
    <property type="entry name" value="Ras-related_GTPase"/>
</dbReference>
<evidence type="ECO:0000313" key="6">
    <source>
        <dbReference type="EMBL" id="EDK44482.1"/>
    </source>
</evidence>
<dbReference type="HOGENOM" id="CLU_831764_0_0_1"/>
<feature type="region of interest" description="Disordered" evidence="5">
    <location>
        <begin position="301"/>
        <end position="334"/>
    </location>
</feature>
<dbReference type="PROSITE" id="PS51421">
    <property type="entry name" value="RAS"/>
    <property type="match status" value="1"/>
</dbReference>
<dbReference type="eggNOG" id="KOG0395">
    <property type="taxonomic scope" value="Eukaryota"/>
</dbReference>
<accession>A5DZ74</accession>
<dbReference type="Gene3D" id="3.40.50.300">
    <property type="entry name" value="P-loop containing nucleotide triphosphate hydrolases"/>
    <property type="match status" value="1"/>
</dbReference>
<dbReference type="EC" id="3.6.5.2" evidence="2"/>
<dbReference type="InParanoid" id="A5DZ74"/>
<dbReference type="GO" id="GO:0003925">
    <property type="term" value="F:G protein activity"/>
    <property type="evidence" value="ECO:0007669"/>
    <property type="project" value="UniProtKB-EC"/>
</dbReference>
<evidence type="ECO:0000256" key="2">
    <source>
        <dbReference type="ARBA" id="ARBA00011984"/>
    </source>
</evidence>
<evidence type="ECO:0000256" key="4">
    <source>
        <dbReference type="ARBA" id="ARBA00048098"/>
    </source>
</evidence>
<gene>
    <name evidence="6" type="ORF">LELG_02661</name>
</gene>
<evidence type="ECO:0000256" key="1">
    <source>
        <dbReference type="ARBA" id="ARBA00008344"/>
    </source>
</evidence>
<dbReference type="GO" id="GO:0005525">
    <property type="term" value="F:GTP binding"/>
    <property type="evidence" value="ECO:0007669"/>
    <property type="project" value="InterPro"/>
</dbReference>
<dbReference type="GeneID" id="5233606"/>
<dbReference type="Proteomes" id="UP000001996">
    <property type="component" value="Unassembled WGS sequence"/>
</dbReference>
<organism evidence="6 7">
    <name type="scientific">Lodderomyces elongisporus (strain ATCC 11503 / CBS 2605 / JCM 1781 / NBRC 1676 / NRRL YB-4239)</name>
    <name type="common">Yeast</name>
    <name type="synonym">Saccharomyces elongisporus</name>
    <dbReference type="NCBI Taxonomy" id="379508"/>
    <lineage>
        <taxon>Eukaryota</taxon>
        <taxon>Fungi</taxon>
        <taxon>Dikarya</taxon>
        <taxon>Ascomycota</taxon>
        <taxon>Saccharomycotina</taxon>
        <taxon>Pichiomycetes</taxon>
        <taxon>Debaryomycetaceae</taxon>
        <taxon>Candida/Lodderomyces clade</taxon>
        <taxon>Lodderomyces</taxon>
    </lineage>
</organism>
<dbReference type="InterPro" id="IPR001806">
    <property type="entry name" value="Small_GTPase"/>
</dbReference>
<keyword evidence="3" id="KW-0378">Hydrolase</keyword>
<feature type="region of interest" description="Disordered" evidence="5">
    <location>
        <begin position="236"/>
        <end position="261"/>
    </location>
</feature>
<dbReference type="KEGG" id="lel:PVL30_003508"/>
<dbReference type="EMBL" id="CH981526">
    <property type="protein sequence ID" value="EDK44482.1"/>
    <property type="molecule type" value="Genomic_DNA"/>
</dbReference>
<evidence type="ECO:0000256" key="5">
    <source>
        <dbReference type="SAM" id="MobiDB-lite"/>
    </source>
</evidence>
<dbReference type="VEuPathDB" id="FungiDB:LELG_02661"/>
<dbReference type="OrthoDB" id="265044at2759"/>
<dbReference type="PANTHER" id="PTHR45704">
    <property type="entry name" value="RAS-LIKE FAMILY MEMBER 11"/>
    <property type="match status" value="1"/>
</dbReference>
<dbReference type="InterPro" id="IPR027417">
    <property type="entry name" value="P-loop_NTPase"/>
</dbReference>
<comment type="catalytic activity">
    <reaction evidence="4">
        <text>GTP + H2O = GDP + phosphate + H(+)</text>
        <dbReference type="Rhea" id="RHEA:19669"/>
        <dbReference type="ChEBI" id="CHEBI:15377"/>
        <dbReference type="ChEBI" id="CHEBI:15378"/>
        <dbReference type="ChEBI" id="CHEBI:37565"/>
        <dbReference type="ChEBI" id="CHEBI:43474"/>
        <dbReference type="ChEBI" id="CHEBI:58189"/>
        <dbReference type="EC" id="3.6.5.2"/>
    </reaction>
</comment>
<dbReference type="SMART" id="SM00175">
    <property type="entry name" value="RAB"/>
    <property type="match status" value="1"/>
</dbReference>
<dbReference type="STRING" id="379508.A5DZ74"/>
<dbReference type="SUPFAM" id="SSF52540">
    <property type="entry name" value="P-loop containing nucleoside triphosphate hydrolases"/>
    <property type="match status" value="1"/>
</dbReference>
<comment type="similarity">
    <text evidence="1">Belongs to the small GTPase superfamily. Ras family.</text>
</comment>
<name>A5DZ74_LODEL</name>
<sequence>MSGEMCQDNLKVLTSKYGICVIGYNKVGKSSLIFNYVHEKVEDNIDNEDVYPKRIYNDKLRQYESILLYDSNFGREDMFSGSQRRPIENATTLAFVYSVTDIDSFNAVEEYYNGVRLFLKSDQFPPFVIIGTKLDLVDERRVYSHNGQTLADKLGALAFHECSAMKNEHVQDCFQELVNHITSITEQQQASRRKSDALEISANLSRESSKSLFYVPTIDEANNDHYLDLDQNQNQDPEQIENENENKNENKNKSQDLDQKKRTTLKLDLNGFLKESHSVEPVANISLLLVKLKNKPTLEKKSSYLRQRSQSIRRSRYSDDDNDESSNSKCCSIV</sequence>
<keyword evidence="7" id="KW-1185">Reference proteome</keyword>
<reference evidence="6 7" key="1">
    <citation type="journal article" date="2009" name="Nature">
        <title>Evolution of pathogenicity and sexual reproduction in eight Candida genomes.</title>
        <authorList>
            <person name="Butler G."/>
            <person name="Rasmussen M.D."/>
            <person name="Lin M.F."/>
            <person name="Santos M.A."/>
            <person name="Sakthikumar S."/>
            <person name="Munro C.A."/>
            <person name="Rheinbay E."/>
            <person name="Grabherr M."/>
            <person name="Forche A."/>
            <person name="Reedy J.L."/>
            <person name="Agrafioti I."/>
            <person name="Arnaud M.B."/>
            <person name="Bates S."/>
            <person name="Brown A.J."/>
            <person name="Brunke S."/>
            <person name="Costanzo M.C."/>
            <person name="Fitzpatrick D.A."/>
            <person name="de Groot P.W."/>
            <person name="Harris D."/>
            <person name="Hoyer L.L."/>
            <person name="Hube B."/>
            <person name="Klis F.M."/>
            <person name="Kodira C."/>
            <person name="Lennard N."/>
            <person name="Logue M.E."/>
            <person name="Martin R."/>
            <person name="Neiman A.M."/>
            <person name="Nikolaou E."/>
            <person name="Quail M.A."/>
            <person name="Quinn J."/>
            <person name="Santos M.C."/>
            <person name="Schmitzberger F.F."/>
            <person name="Sherlock G."/>
            <person name="Shah P."/>
            <person name="Silverstein K.A."/>
            <person name="Skrzypek M.S."/>
            <person name="Soll D."/>
            <person name="Staggs R."/>
            <person name="Stansfield I."/>
            <person name="Stumpf M.P."/>
            <person name="Sudbery P.E."/>
            <person name="Srikantha T."/>
            <person name="Zeng Q."/>
            <person name="Berman J."/>
            <person name="Berriman M."/>
            <person name="Heitman J."/>
            <person name="Gow N.A."/>
            <person name="Lorenz M.C."/>
            <person name="Birren B.W."/>
            <person name="Kellis M."/>
            <person name="Cuomo C.A."/>
        </authorList>
    </citation>
    <scope>NUCLEOTIDE SEQUENCE [LARGE SCALE GENOMIC DNA]</scope>
    <source>
        <strain evidence="7">ATCC 11503 / BCRC 21390 / CBS 2605 / JCM 1781 / NBRC 1676 / NRRL YB-4239</strain>
    </source>
</reference>
<dbReference type="Pfam" id="PF00071">
    <property type="entry name" value="Ras"/>
    <property type="match status" value="1"/>
</dbReference>
<dbReference type="PRINTS" id="PR00449">
    <property type="entry name" value="RASTRNSFRMNG"/>
</dbReference>
<evidence type="ECO:0000313" key="7">
    <source>
        <dbReference type="Proteomes" id="UP000001996"/>
    </source>
</evidence>
<dbReference type="SMART" id="SM00174">
    <property type="entry name" value="RHO"/>
    <property type="match status" value="1"/>
</dbReference>
<protein>
    <recommendedName>
        <fullName evidence="2">small monomeric GTPase</fullName>
        <ecNumber evidence="2">3.6.5.2</ecNumber>
    </recommendedName>
</protein>
<dbReference type="SMART" id="SM00173">
    <property type="entry name" value="RAS"/>
    <property type="match status" value="1"/>
</dbReference>
<evidence type="ECO:0000256" key="3">
    <source>
        <dbReference type="ARBA" id="ARBA00022801"/>
    </source>
</evidence>
<proteinExistence type="inferred from homology"/>
<dbReference type="AlphaFoldDB" id="A5DZ74"/>
<feature type="compositionally biased region" description="Basic and acidic residues" evidence="5">
    <location>
        <begin position="244"/>
        <end position="261"/>
    </location>
</feature>
<dbReference type="PROSITE" id="PS51419">
    <property type="entry name" value="RAB"/>
    <property type="match status" value="1"/>
</dbReference>